<evidence type="ECO:0008006" key="4">
    <source>
        <dbReference type="Google" id="ProtNLM"/>
    </source>
</evidence>
<name>A0A9X2PPX0_9BACT</name>
<dbReference type="EMBL" id="JANUBL010000003">
    <property type="protein sequence ID" value="MCS4121777.1"/>
    <property type="molecule type" value="Genomic_DNA"/>
</dbReference>
<evidence type="ECO:0000313" key="3">
    <source>
        <dbReference type="Proteomes" id="UP001155057"/>
    </source>
</evidence>
<dbReference type="Proteomes" id="UP001155144">
    <property type="component" value="Unassembled WGS sequence"/>
</dbReference>
<gene>
    <name evidence="2" type="ORF">GGP45_002130</name>
    <name evidence="1" type="ORF">GGP61_001129</name>
</gene>
<dbReference type="Gene3D" id="3.40.50.300">
    <property type="entry name" value="P-loop containing nucleotide triphosphate hydrolases"/>
    <property type="match status" value="1"/>
</dbReference>
<accession>A0A9X2PPX0</accession>
<dbReference type="RefSeq" id="WP_011403233.1">
    <property type="nucleotide sequence ID" value="NZ_CALTRY010000002.1"/>
</dbReference>
<protein>
    <recommendedName>
        <fullName evidence="4">DUF1611 domain-containing protein</fullName>
    </recommendedName>
</protein>
<organism evidence="1 3">
    <name type="scientific">Salinibacter ruber</name>
    <dbReference type="NCBI Taxonomy" id="146919"/>
    <lineage>
        <taxon>Bacteria</taxon>
        <taxon>Pseudomonadati</taxon>
        <taxon>Rhodothermota</taxon>
        <taxon>Rhodothermia</taxon>
        <taxon>Rhodothermales</taxon>
        <taxon>Salinibacteraceae</taxon>
        <taxon>Salinibacter</taxon>
    </lineage>
</organism>
<dbReference type="Proteomes" id="UP001155057">
    <property type="component" value="Unassembled WGS sequence"/>
</dbReference>
<evidence type="ECO:0000313" key="1">
    <source>
        <dbReference type="EMBL" id="MCS3709526.1"/>
    </source>
</evidence>
<proteinExistence type="predicted"/>
<comment type="caution">
    <text evidence="1">The sequence shown here is derived from an EMBL/GenBank/DDBJ whole genome shotgun (WGS) entry which is preliminary data.</text>
</comment>
<sequence length="348" mass="37369">MMSPIFDRCIFGSLARITDLSARPFEIEPRVPSEWDTGDYVVGIVTDTSGYRAIELPSGRNMEVAEGDAVVGAFGTRHATLEMTGSWREIGDDQLMHALTRAGLFGHVESRSTLVQPPLELRYHGHVCRDATKVTMAGAVPPVDEQPYTTPTILFAGTSMSAGKTTAARIVTRRLKRMGLDVLGAKVSGAGRYRDVLSIQDAGADWGLDFVDAGLPSTVIPEEEYRTAVRQLLARMAQPPADVAVVEIGASPLEPYNGAIAVEELQEALAMTVLCASDPYAVLGLETAFDMLAPDLVTGIATNTAGGIDLLTQLTDLPAFNIRDNDTHDRLDALLRDRLGLAEEVSTG</sequence>
<evidence type="ECO:0000313" key="2">
    <source>
        <dbReference type="EMBL" id="MCS4121777.1"/>
    </source>
</evidence>
<dbReference type="GeneID" id="83727376"/>
<dbReference type="AlphaFoldDB" id="A0A9X2PPX0"/>
<dbReference type="SUPFAM" id="SSF52540">
    <property type="entry name" value="P-loop containing nucleoside triphosphate hydrolases"/>
    <property type="match status" value="1"/>
</dbReference>
<reference evidence="1" key="1">
    <citation type="submission" date="2022-08" db="EMBL/GenBank/DDBJ databases">
        <title>Genomic Encyclopedia of Type Strains, Phase V (KMG-V): Genome sequencing to study the core and pangenomes of soil and plant-associated prokaryotes.</title>
        <authorList>
            <person name="Whitman W."/>
        </authorList>
    </citation>
    <scope>NUCLEOTIDE SEQUENCE</scope>
    <source>
        <strain evidence="2">SP3026</strain>
        <strain evidence="1">SP3049</strain>
    </source>
</reference>
<dbReference type="EMBL" id="JANUAE010000003">
    <property type="protein sequence ID" value="MCS3709526.1"/>
    <property type="molecule type" value="Genomic_DNA"/>
</dbReference>
<dbReference type="InterPro" id="IPR027417">
    <property type="entry name" value="P-loop_NTPase"/>
</dbReference>